<dbReference type="InterPro" id="IPR049847">
    <property type="entry name" value="CrpP-rel"/>
</dbReference>
<sequence>MNEMEAILDWQQRGITARILGYSHEQNPLLMQLPERSDDRLQHWQQLVDAWGFGWEIEDAARSLSTDGFKRDHECNGTGGAKKRSGHAPAFSALRAI</sequence>
<dbReference type="NCBIfam" id="NF041856">
    <property type="entry name" value="CrpP_rel_fam"/>
    <property type="match status" value="1"/>
</dbReference>
<organism evidence="2">
    <name type="scientific">viral metagenome</name>
    <dbReference type="NCBI Taxonomy" id="1070528"/>
    <lineage>
        <taxon>unclassified sequences</taxon>
        <taxon>metagenomes</taxon>
        <taxon>organismal metagenomes</taxon>
    </lineage>
</organism>
<gene>
    <name evidence="2" type="ORF">TM448B00401_0034</name>
</gene>
<reference evidence="2" key="1">
    <citation type="submission" date="2020-03" db="EMBL/GenBank/DDBJ databases">
        <title>The deep terrestrial virosphere.</title>
        <authorList>
            <person name="Holmfeldt K."/>
            <person name="Nilsson E."/>
            <person name="Simone D."/>
            <person name="Lopez-Fernandez M."/>
            <person name="Wu X."/>
            <person name="de Brujin I."/>
            <person name="Lundin D."/>
            <person name="Andersson A."/>
            <person name="Bertilsson S."/>
            <person name="Dopson M."/>
        </authorList>
    </citation>
    <scope>NUCLEOTIDE SEQUENCE</scope>
    <source>
        <strain evidence="2">TM448B00401</strain>
    </source>
</reference>
<evidence type="ECO:0000256" key="1">
    <source>
        <dbReference type="SAM" id="MobiDB-lite"/>
    </source>
</evidence>
<evidence type="ECO:0000313" key="2">
    <source>
        <dbReference type="EMBL" id="QJH95381.1"/>
    </source>
</evidence>
<accession>A0A6M3XC92</accession>
<proteinExistence type="predicted"/>
<name>A0A6M3XC92_9ZZZZ</name>
<feature type="region of interest" description="Disordered" evidence="1">
    <location>
        <begin position="68"/>
        <end position="87"/>
    </location>
</feature>
<dbReference type="AlphaFoldDB" id="A0A6M3XC92"/>
<dbReference type="EMBL" id="MT144618">
    <property type="protein sequence ID" value="QJH95381.1"/>
    <property type="molecule type" value="Genomic_DNA"/>
</dbReference>
<protein>
    <submittedName>
        <fullName evidence="2">Uncharacterized protein</fullName>
    </submittedName>
</protein>